<comment type="caution">
    <text evidence="10">The sequence shown here is derived from an EMBL/GenBank/DDBJ whole genome shotgun (WGS) entry which is preliminary data.</text>
</comment>
<dbReference type="AlphaFoldDB" id="A0A2H0TRS4"/>
<evidence type="ECO:0000259" key="8">
    <source>
        <dbReference type="Pfam" id="PF01478"/>
    </source>
</evidence>
<dbReference type="Pfam" id="PF06750">
    <property type="entry name" value="A24_N_bact"/>
    <property type="match status" value="1"/>
</dbReference>
<evidence type="ECO:0000256" key="7">
    <source>
        <dbReference type="SAM" id="Phobius"/>
    </source>
</evidence>
<evidence type="ECO:0000256" key="3">
    <source>
        <dbReference type="ARBA" id="ARBA00022475"/>
    </source>
</evidence>
<comment type="subcellular location">
    <subcellularLocation>
        <location evidence="1">Cell membrane</location>
        <topology evidence="1">Multi-pass membrane protein</topology>
    </subcellularLocation>
</comment>
<feature type="transmembrane region" description="Helical" evidence="7">
    <location>
        <begin position="43"/>
        <end position="61"/>
    </location>
</feature>
<evidence type="ECO:0000256" key="4">
    <source>
        <dbReference type="ARBA" id="ARBA00022692"/>
    </source>
</evidence>
<comment type="similarity">
    <text evidence="2">Belongs to the peptidase A24 family.</text>
</comment>
<evidence type="ECO:0000259" key="9">
    <source>
        <dbReference type="Pfam" id="PF06750"/>
    </source>
</evidence>
<name>A0A2H0TRS4_9BACT</name>
<evidence type="ECO:0000256" key="6">
    <source>
        <dbReference type="ARBA" id="ARBA00023136"/>
    </source>
</evidence>
<dbReference type="GO" id="GO:0005886">
    <property type="term" value="C:plasma membrane"/>
    <property type="evidence" value="ECO:0007669"/>
    <property type="project" value="UniProtKB-SubCell"/>
</dbReference>
<feature type="transmembrane region" description="Helical" evidence="7">
    <location>
        <begin position="224"/>
        <end position="243"/>
    </location>
</feature>
<dbReference type="InterPro" id="IPR050882">
    <property type="entry name" value="Prepilin_peptidase/N-MTase"/>
</dbReference>
<dbReference type="Gene3D" id="1.20.120.1220">
    <property type="match status" value="1"/>
</dbReference>
<feature type="transmembrane region" description="Helical" evidence="7">
    <location>
        <begin position="149"/>
        <end position="167"/>
    </location>
</feature>
<dbReference type="EMBL" id="PFCB01000002">
    <property type="protein sequence ID" value="PIR74861.1"/>
    <property type="molecule type" value="Genomic_DNA"/>
</dbReference>
<evidence type="ECO:0000256" key="5">
    <source>
        <dbReference type="ARBA" id="ARBA00022989"/>
    </source>
</evidence>
<dbReference type="InterPro" id="IPR010627">
    <property type="entry name" value="Prepilin_pept_A24_N"/>
</dbReference>
<feature type="domain" description="Prepilin type IV endopeptidase peptidase" evidence="8">
    <location>
        <begin position="103"/>
        <end position="208"/>
    </location>
</feature>
<keyword evidence="6 7" id="KW-0472">Membrane</keyword>
<protein>
    <recommendedName>
        <fullName evidence="12">Prepilin peptidase</fullName>
    </recommendedName>
</protein>
<keyword evidence="3" id="KW-1003">Cell membrane</keyword>
<evidence type="ECO:0008006" key="12">
    <source>
        <dbReference type="Google" id="ProtNLM"/>
    </source>
</evidence>
<reference evidence="11" key="1">
    <citation type="submission" date="2017-09" db="EMBL/GenBank/DDBJ databases">
        <title>Depth-based differentiation of microbial function through sediment-hosted aquifers and enrichment of novel symbionts in the deep terrestrial subsurface.</title>
        <authorList>
            <person name="Probst A.J."/>
            <person name="Ladd B."/>
            <person name="Jarett J.K."/>
            <person name="Geller-Mcgrath D.E."/>
            <person name="Sieber C.M.K."/>
            <person name="Emerson J.B."/>
            <person name="Anantharaman K."/>
            <person name="Thomas B.C."/>
            <person name="Malmstrom R."/>
            <person name="Stieglmeier M."/>
            <person name="Klingl A."/>
            <person name="Woyke T."/>
            <person name="Ryan C.M."/>
            <person name="Banfield J.F."/>
        </authorList>
    </citation>
    <scope>NUCLEOTIDE SEQUENCE [LARGE SCALE GENOMIC DNA]</scope>
</reference>
<feature type="transmembrane region" description="Helical" evidence="7">
    <location>
        <begin position="122"/>
        <end position="143"/>
    </location>
</feature>
<keyword evidence="5 7" id="KW-1133">Transmembrane helix</keyword>
<accession>A0A2H0TRS4</accession>
<dbReference type="PANTHER" id="PTHR30487:SF0">
    <property type="entry name" value="PREPILIN LEADER PEPTIDASE_N-METHYLTRANSFERASE-RELATED"/>
    <property type="match status" value="1"/>
</dbReference>
<organism evidence="10 11">
    <name type="scientific">Candidatus Magasanikbacteria bacterium CG10_big_fil_rev_8_21_14_0_10_47_10</name>
    <dbReference type="NCBI Taxonomy" id="1974652"/>
    <lineage>
        <taxon>Bacteria</taxon>
        <taxon>Candidatus Magasanikiibacteriota</taxon>
    </lineage>
</organism>
<feature type="transmembrane region" description="Helical" evidence="7">
    <location>
        <begin position="68"/>
        <end position="89"/>
    </location>
</feature>
<dbReference type="GO" id="GO:0004190">
    <property type="term" value="F:aspartic-type endopeptidase activity"/>
    <property type="evidence" value="ECO:0007669"/>
    <property type="project" value="InterPro"/>
</dbReference>
<feature type="transmembrane region" description="Helical" evidence="7">
    <location>
        <begin position="95"/>
        <end position="115"/>
    </location>
</feature>
<dbReference type="GO" id="GO:0006465">
    <property type="term" value="P:signal peptide processing"/>
    <property type="evidence" value="ECO:0007669"/>
    <property type="project" value="TreeGrafter"/>
</dbReference>
<feature type="transmembrane region" description="Helical" evidence="7">
    <location>
        <begin position="179"/>
        <end position="212"/>
    </location>
</feature>
<keyword evidence="4 7" id="KW-0812">Transmembrane</keyword>
<sequence length="250" mass="27806">MVFVIAIIAGLLLGSFLNAWVWRTRHMFALSGRSVCPACVRVISWYDNIPIISYIVLAGNCRHCSSRIPLSYVFVEAWLPLAFVGTAVLSDSSSLTAALAFQWFIIFLLTFVFIYDAKYRLILDRATTIPAVILFGAFWYLGIHTPQTMLIGAVVGAGFFWFQYVLSQGRWIGGGDMRLGFFMGVVLGWPLILVALFLAYIVGAAVGVGMLALRKKDLQSATPFGTYLSAATLVTLLWGQRLLDWYMTFL</sequence>
<gene>
    <name evidence="10" type="ORF">COU35_00095</name>
</gene>
<dbReference type="Proteomes" id="UP000230154">
    <property type="component" value="Unassembled WGS sequence"/>
</dbReference>
<evidence type="ECO:0000256" key="1">
    <source>
        <dbReference type="ARBA" id="ARBA00004651"/>
    </source>
</evidence>
<dbReference type="PANTHER" id="PTHR30487">
    <property type="entry name" value="TYPE 4 PREPILIN-LIKE PROTEINS LEADER PEPTIDE-PROCESSING ENZYME"/>
    <property type="match status" value="1"/>
</dbReference>
<evidence type="ECO:0000256" key="2">
    <source>
        <dbReference type="ARBA" id="ARBA00005801"/>
    </source>
</evidence>
<dbReference type="InterPro" id="IPR000045">
    <property type="entry name" value="Prepilin_IV_endopep_pep"/>
</dbReference>
<feature type="domain" description="Prepilin peptidase A24 N-terminal" evidence="9">
    <location>
        <begin position="8"/>
        <end position="87"/>
    </location>
</feature>
<evidence type="ECO:0000313" key="10">
    <source>
        <dbReference type="EMBL" id="PIR74861.1"/>
    </source>
</evidence>
<proteinExistence type="inferred from homology"/>
<evidence type="ECO:0000313" key="11">
    <source>
        <dbReference type="Proteomes" id="UP000230154"/>
    </source>
</evidence>
<dbReference type="Pfam" id="PF01478">
    <property type="entry name" value="Peptidase_A24"/>
    <property type="match status" value="1"/>
</dbReference>